<dbReference type="NCBIfam" id="NF033611">
    <property type="entry name" value="SAVED"/>
    <property type="match status" value="1"/>
</dbReference>
<dbReference type="Pfam" id="PF18145">
    <property type="entry name" value="SAVED"/>
    <property type="match status" value="1"/>
</dbReference>
<feature type="domain" description="SMODS-associated and fused to various effectors" evidence="1">
    <location>
        <begin position="4"/>
        <end position="110"/>
    </location>
</feature>
<comment type="caution">
    <text evidence="2">The sequence shown here is derived from an EMBL/GenBank/DDBJ whole genome shotgun (WGS) entry which is preliminary data.</text>
</comment>
<protein>
    <submittedName>
        <fullName evidence="2">SAVED domain-containing protein</fullName>
    </submittedName>
</protein>
<organism evidence="2 3">
    <name type="scientific">Pallidibacillus pasinlerensis</name>
    <dbReference type="NCBI Taxonomy" id="2703818"/>
    <lineage>
        <taxon>Bacteria</taxon>
        <taxon>Bacillati</taxon>
        <taxon>Bacillota</taxon>
        <taxon>Bacilli</taxon>
        <taxon>Bacillales</taxon>
        <taxon>Bacillaceae</taxon>
        <taxon>Pallidibacillus</taxon>
    </lineage>
</organism>
<proteinExistence type="predicted"/>
<dbReference type="Proteomes" id="UP000743899">
    <property type="component" value="Unassembled WGS sequence"/>
</dbReference>
<accession>A0ABX0A194</accession>
<gene>
    <name evidence="2" type="ORF">GW534_05310</name>
</gene>
<evidence type="ECO:0000259" key="1">
    <source>
        <dbReference type="Pfam" id="PF18145"/>
    </source>
</evidence>
<evidence type="ECO:0000313" key="2">
    <source>
        <dbReference type="EMBL" id="NCU17191.1"/>
    </source>
</evidence>
<dbReference type="EMBL" id="JAACYS010000016">
    <property type="protein sequence ID" value="NCU17191.1"/>
    <property type="molecule type" value="Genomic_DNA"/>
</dbReference>
<keyword evidence="3" id="KW-1185">Reference proteome</keyword>
<dbReference type="InterPro" id="IPR040836">
    <property type="entry name" value="SAVED"/>
</dbReference>
<reference evidence="2 3" key="1">
    <citation type="submission" date="2020-01" db="EMBL/GenBank/DDBJ databases">
        <title>A novel Bacillus sp. from Pasinler.</title>
        <authorList>
            <person name="Adiguzel A."/>
            <person name="Ay H."/>
            <person name="Baltaci M.O."/>
        </authorList>
    </citation>
    <scope>NUCLEOTIDE SEQUENCE [LARGE SCALE GENOMIC DNA]</scope>
    <source>
        <strain evidence="2 3">P1</strain>
    </source>
</reference>
<sequence length="125" mass="14539">MNIISIKIEQSFSIRDEGIKNVTNVSQIISLGLESPVRWKITNYAQVDLYQKYFLDLLSRLSERGVKRVHLFATTPVSLSFSLGRVVDHYHPEIIVYNYNNNAYDWAINLRNEEILSFDVDEKTV</sequence>
<evidence type="ECO:0000313" key="3">
    <source>
        <dbReference type="Proteomes" id="UP000743899"/>
    </source>
</evidence>
<name>A0ABX0A194_9BACI</name>